<keyword evidence="3" id="KW-1185">Reference proteome</keyword>
<dbReference type="EMBL" id="AP024086">
    <property type="protein sequence ID" value="BCL63058.1"/>
    <property type="molecule type" value="Genomic_DNA"/>
</dbReference>
<dbReference type="NCBIfam" id="NF005322">
    <property type="entry name" value="PRK06853.1-2"/>
    <property type="match status" value="1"/>
</dbReference>
<name>A0A8D5FKI1_9BACT</name>
<organism evidence="2 3">
    <name type="scientific">Desulfomarina profundi</name>
    <dbReference type="NCBI Taxonomy" id="2772557"/>
    <lineage>
        <taxon>Bacteria</taxon>
        <taxon>Pseudomonadati</taxon>
        <taxon>Thermodesulfobacteriota</taxon>
        <taxon>Desulfobulbia</taxon>
        <taxon>Desulfobulbales</taxon>
        <taxon>Desulfobulbaceae</taxon>
        <taxon>Desulfomarina</taxon>
    </lineage>
</organism>
<evidence type="ECO:0000313" key="3">
    <source>
        <dbReference type="Proteomes" id="UP000826725"/>
    </source>
</evidence>
<dbReference type="Proteomes" id="UP000826725">
    <property type="component" value="Chromosome"/>
</dbReference>
<protein>
    <submittedName>
        <fullName evidence="2">Indolepyruvate oxidoreductase</fullName>
    </submittedName>
</protein>
<dbReference type="InterPro" id="IPR019752">
    <property type="entry name" value="Pyrv/ketoisovalerate_OxRed_cat"/>
</dbReference>
<dbReference type="GO" id="GO:0016903">
    <property type="term" value="F:oxidoreductase activity, acting on the aldehyde or oxo group of donors"/>
    <property type="evidence" value="ECO:0007669"/>
    <property type="project" value="InterPro"/>
</dbReference>
<dbReference type="PANTHER" id="PTHR43854:SF1">
    <property type="entry name" value="INDOLEPYRUVATE OXIDOREDUCTASE SUBUNIT IORB"/>
    <property type="match status" value="1"/>
</dbReference>
<evidence type="ECO:0000313" key="2">
    <source>
        <dbReference type="EMBL" id="BCL63058.1"/>
    </source>
</evidence>
<evidence type="ECO:0000259" key="1">
    <source>
        <dbReference type="Pfam" id="PF01558"/>
    </source>
</evidence>
<gene>
    <name evidence="2" type="primary">iorB-1_2</name>
    <name evidence="2" type="ORF">DGMP_37510</name>
</gene>
<dbReference type="AlphaFoldDB" id="A0A8D5FKI1"/>
<reference evidence="2" key="1">
    <citation type="submission" date="2020-09" db="EMBL/GenBank/DDBJ databases">
        <title>Desulfogranum mesoprofundum gen. nov., sp. nov., a novel mesophilic, sulfate-reducing chemolithoautotroph isolated from a deep-sea hydrothermal vent chimney in the Suiyo Seamount.</title>
        <authorList>
            <person name="Hashimoto Y."/>
            <person name="Nakagawa S."/>
        </authorList>
    </citation>
    <scope>NUCLEOTIDE SEQUENCE</scope>
    <source>
        <strain evidence="2">KT2</strain>
    </source>
</reference>
<dbReference type="PANTHER" id="PTHR43854">
    <property type="entry name" value="INDOLEPYRUVATE OXIDOREDUCTASE SUBUNIT IORB"/>
    <property type="match status" value="1"/>
</dbReference>
<accession>A0A8D5FKI1</accession>
<sequence length="196" mass="21333">MNSSTAQIKNILIVGCGGQGVILASEILSYVAVSCGLDAKKSEIHGMSQRGGVVTSHVRYGRKIASPTIMEGSADILLSFELAETLRWISYLKPEGKVISSRQQIVPPIVSTGLAAYPENIEQILRERTDKPIITDALPQAMELGNPKLVNTLLLGMASNFLDLPVEQWKMVIENSVPPRFKELNLTAFDAGRSLQ</sequence>
<dbReference type="KEGG" id="dbk:DGMP_37510"/>
<feature type="domain" description="Pyruvate/ketoisovalerate oxidoreductase catalytic" evidence="1">
    <location>
        <begin position="17"/>
        <end position="193"/>
    </location>
</feature>
<dbReference type="InterPro" id="IPR052198">
    <property type="entry name" value="IorB_Oxidoreductase"/>
</dbReference>
<proteinExistence type="predicted"/>
<dbReference type="RefSeq" id="WP_228855350.1">
    <property type="nucleotide sequence ID" value="NZ_AP024086.1"/>
</dbReference>
<dbReference type="Pfam" id="PF01558">
    <property type="entry name" value="POR"/>
    <property type="match status" value="1"/>
</dbReference>